<comment type="caution">
    <text evidence="3">The sequence shown here is derived from an EMBL/GenBank/DDBJ whole genome shotgun (WGS) entry which is preliminary data.</text>
</comment>
<dbReference type="InterPro" id="IPR017932">
    <property type="entry name" value="GATase_2_dom"/>
</dbReference>
<reference evidence="3 4" key="1">
    <citation type="submission" date="2024-02" db="EMBL/GenBank/DDBJ databases">
        <title>Roseibium algae sp. nov., isolated from marine alga (Grateloupia sp.), showing potential in myo-inositol conversion.</title>
        <authorList>
            <person name="Wang Y."/>
        </authorList>
    </citation>
    <scope>NUCLEOTIDE SEQUENCE [LARGE SCALE GENOMIC DNA]</scope>
    <source>
        <strain evidence="3 4">H3510</strain>
    </source>
</reference>
<dbReference type="RefSeq" id="WP_340274308.1">
    <property type="nucleotide sequence ID" value="NZ_JBAKIA010000005.1"/>
</dbReference>
<dbReference type="Pfam" id="PF13230">
    <property type="entry name" value="GATase_4"/>
    <property type="match status" value="1"/>
</dbReference>
<dbReference type="Proteomes" id="UP001385499">
    <property type="component" value="Unassembled WGS sequence"/>
</dbReference>
<evidence type="ECO:0000256" key="1">
    <source>
        <dbReference type="ARBA" id="ARBA00022962"/>
    </source>
</evidence>
<dbReference type="SUPFAM" id="SSF56235">
    <property type="entry name" value="N-terminal nucleophile aminohydrolases (Ntn hydrolases)"/>
    <property type="match status" value="1"/>
</dbReference>
<proteinExistence type="predicted"/>
<dbReference type="PANTHER" id="PTHR43187">
    <property type="entry name" value="GLUTAMINE AMIDOTRANSFERASE DUG3-RELATED"/>
    <property type="match status" value="1"/>
</dbReference>
<dbReference type="InterPro" id="IPR029055">
    <property type="entry name" value="Ntn_hydrolases_N"/>
</dbReference>
<dbReference type="InterPro" id="IPR026869">
    <property type="entry name" value="EgtC-like"/>
</dbReference>
<dbReference type="InterPro" id="IPR052373">
    <property type="entry name" value="Gamma-glu_amide_hydrolase"/>
</dbReference>
<evidence type="ECO:0000259" key="2">
    <source>
        <dbReference type="PROSITE" id="PS51278"/>
    </source>
</evidence>
<accession>A0ABU8TK79</accession>
<organism evidence="3 4">
    <name type="scientific">Roseibium algae</name>
    <dbReference type="NCBI Taxonomy" id="3123038"/>
    <lineage>
        <taxon>Bacteria</taxon>
        <taxon>Pseudomonadati</taxon>
        <taxon>Pseudomonadota</taxon>
        <taxon>Alphaproteobacteria</taxon>
        <taxon>Hyphomicrobiales</taxon>
        <taxon>Stappiaceae</taxon>
        <taxon>Roseibium</taxon>
    </lineage>
</organism>
<dbReference type="CDD" id="cd01908">
    <property type="entry name" value="YafJ"/>
    <property type="match status" value="1"/>
</dbReference>
<keyword evidence="1 3" id="KW-0315">Glutamine amidotransferase</keyword>
<dbReference type="PROSITE" id="PS51278">
    <property type="entry name" value="GATASE_TYPE_2"/>
    <property type="match status" value="1"/>
</dbReference>
<dbReference type="Gene3D" id="3.60.20.10">
    <property type="entry name" value="Glutamine Phosphoribosylpyrophosphate, subunit 1, domain 1"/>
    <property type="match status" value="1"/>
</dbReference>
<dbReference type="PANTHER" id="PTHR43187:SF1">
    <property type="entry name" value="GLUTAMINE AMIDOTRANSFERASE DUG3-RELATED"/>
    <property type="match status" value="1"/>
</dbReference>
<keyword evidence="4" id="KW-1185">Reference proteome</keyword>
<gene>
    <name evidence="3" type="ORF">V6575_10735</name>
</gene>
<protein>
    <submittedName>
        <fullName evidence="3">Class II glutamine amidotransferase</fullName>
    </submittedName>
</protein>
<dbReference type="EMBL" id="JBAKIA010000005">
    <property type="protein sequence ID" value="MEJ8474564.1"/>
    <property type="molecule type" value="Genomic_DNA"/>
</dbReference>
<feature type="domain" description="Glutamine amidotransferase type-2" evidence="2">
    <location>
        <begin position="2"/>
        <end position="261"/>
    </location>
</feature>
<name>A0ABU8TK79_9HYPH</name>
<evidence type="ECO:0000313" key="3">
    <source>
        <dbReference type="EMBL" id="MEJ8474564.1"/>
    </source>
</evidence>
<sequence length="261" mass="28769">MCRWAAWSGAPKYIEELIRDPQHSLIHQSRNAFSCKTPVNADGFGLAWYDSREEPCVYKDVRPAWADANLQQLAHHVRSPLFLAHIRASTGTATNQDNCHPFTFGRWCFMHNGQVGGYSAIRKQLDGMIPDRLYGHRTGGTDSEALFLIAVGHGLEHDPVGAMARAVQEVEEVSLANGKGPHMRFAASWSDGCHLFAGRYASDDRAPSLYYRSFSDGTSVVSEPLDDALDSWVEVRASSVIQITDGSVEECPFLPKLSSAA</sequence>
<evidence type="ECO:0000313" key="4">
    <source>
        <dbReference type="Proteomes" id="UP001385499"/>
    </source>
</evidence>